<accession>A0AAE5CBE5</accession>
<name>A0AAE5CBE5_9BACT</name>
<sequence>MTFSDPALPGLAMALDPDALLSRLGAEVRRTGRELDLEEARILDVQYRPGTTSRILYRLRMRDHRAGRSARQLVSVHLARAGTPEPQPRAEILSRYGGRPEEAFPWPVLHLPDGPMTLCAFPVDAALPWLFDAVDPDAVKRALGRMWGDRRVRVRRVKPKPLAYTPEARATLTYEVLSESKGTGVPELRRLIGKMHGRKPAARRHAGAWALWRVARDRLNLAPPVGQAPGLNLTFEERLEGVRLTELSHLGTFESMVRRAARAIGFVHGLDLPLAPKRAPQKEAQVVRRWVPVLCALCPEQAPRIERLGGRLAAEIEARARVCGIVHGDFHPANVLVGDRRVMIVDLDDLALGDPLLDVGRFLASLRVSALRLAGVPSALDAPAEAFLAEYLSRTPDDERRARLFEAVSLLVAAAGPFRLQRAGWREAAAMLVDLAEEALARASAPSAVVSGGAPDRGDLRVADPTDWASDGHYVSTLLDPHIRDMYGAEIGRCRVVRRSASGEKAGETERLRYELRGWREDEPWTLSLQGILQPGGGRGAVSRVQALRRSLESTPDAPILPRPVAYLKLLSLSVWEIPSGQRLSTLLDDHDALGAVPRVARALAALHGASVPLDRSRSRDQEMRSLRARVDGLEGSHPQLLGRAEQLFLEVERRTEQVRQPLVPALRTLNPHHVLVNGEGVGFDKVEKLTLTLPQIDVADFLAHLSLAGIDGDVERHTNAVADCFRAHYLARGGPEDDGIAPFEAAALLGLACQQARQDDERRAKAERLVQLAEARLTTG</sequence>
<proteinExistence type="predicted"/>
<dbReference type="AlphaFoldDB" id="A0AAE5CBE5"/>
<protein>
    <submittedName>
        <fullName evidence="2">Phosphotransferase</fullName>
    </submittedName>
</protein>
<organism evidence="2 3">
    <name type="scientific">Candidatus Kutchimonas denitrificans</name>
    <dbReference type="NCBI Taxonomy" id="3056748"/>
    <lineage>
        <taxon>Bacteria</taxon>
        <taxon>Pseudomonadati</taxon>
        <taxon>Gemmatimonadota</taxon>
        <taxon>Gemmatimonadia</taxon>
        <taxon>Candidatus Palauibacterales</taxon>
        <taxon>Candidatus Palauibacteraceae</taxon>
        <taxon>Candidatus Kutchimonas</taxon>
    </lineage>
</organism>
<dbReference type="InterPro" id="IPR011009">
    <property type="entry name" value="Kinase-like_dom_sf"/>
</dbReference>
<dbReference type="SUPFAM" id="SSF56112">
    <property type="entry name" value="Protein kinase-like (PK-like)"/>
    <property type="match status" value="1"/>
</dbReference>
<evidence type="ECO:0000313" key="2">
    <source>
        <dbReference type="EMBL" id="NIR75752.1"/>
    </source>
</evidence>
<gene>
    <name evidence="2" type="ORF">GWO12_11685</name>
</gene>
<dbReference type="Gene3D" id="3.90.1200.10">
    <property type="match status" value="1"/>
</dbReference>
<evidence type="ECO:0000313" key="3">
    <source>
        <dbReference type="Proteomes" id="UP000702544"/>
    </source>
</evidence>
<feature type="domain" description="Aminoglycoside phosphotransferase" evidence="1">
    <location>
        <begin position="254"/>
        <end position="404"/>
    </location>
</feature>
<dbReference type="Pfam" id="PF01636">
    <property type="entry name" value="APH"/>
    <property type="match status" value="1"/>
</dbReference>
<dbReference type="InterPro" id="IPR002575">
    <property type="entry name" value="Aminoglycoside_PTrfase"/>
</dbReference>
<comment type="caution">
    <text evidence="2">The sequence shown here is derived from an EMBL/GenBank/DDBJ whole genome shotgun (WGS) entry which is preliminary data.</text>
</comment>
<dbReference type="Proteomes" id="UP000702544">
    <property type="component" value="Unassembled WGS sequence"/>
</dbReference>
<dbReference type="EMBL" id="JAACAK010000091">
    <property type="protein sequence ID" value="NIR75752.1"/>
    <property type="molecule type" value="Genomic_DNA"/>
</dbReference>
<reference evidence="2 3" key="1">
    <citation type="submission" date="2020-01" db="EMBL/GenBank/DDBJ databases">
        <title>Genomes assembled from Gulf of Kutch pelagic sediment metagenomes.</title>
        <authorList>
            <person name="Chandrashekar M."/>
            <person name="Mahajan M.S."/>
            <person name="Dave K.J."/>
            <person name="Vatsa P."/>
            <person name="Nathani N.M."/>
        </authorList>
    </citation>
    <scope>NUCLEOTIDE SEQUENCE [LARGE SCALE GENOMIC DNA]</scope>
    <source>
        <strain evidence="2">KS3-K002</strain>
    </source>
</reference>
<evidence type="ECO:0000259" key="1">
    <source>
        <dbReference type="Pfam" id="PF01636"/>
    </source>
</evidence>